<evidence type="ECO:0008006" key="3">
    <source>
        <dbReference type="Google" id="ProtNLM"/>
    </source>
</evidence>
<evidence type="ECO:0000313" key="2">
    <source>
        <dbReference type="Proteomes" id="UP000219452"/>
    </source>
</evidence>
<reference evidence="2" key="1">
    <citation type="submission" date="2017-09" db="EMBL/GenBank/DDBJ databases">
        <authorList>
            <person name="Varghese N."/>
            <person name="Submissions S."/>
        </authorList>
    </citation>
    <scope>NUCLEOTIDE SEQUENCE [LARGE SCALE GENOMIC DNA]</scope>
    <source>
        <strain evidence="2">DSM 29961</strain>
    </source>
</reference>
<keyword evidence="2" id="KW-1185">Reference proteome</keyword>
<organism evidence="1 2">
    <name type="scientific">Spirosoma fluviale</name>
    <dbReference type="NCBI Taxonomy" id="1597977"/>
    <lineage>
        <taxon>Bacteria</taxon>
        <taxon>Pseudomonadati</taxon>
        <taxon>Bacteroidota</taxon>
        <taxon>Cytophagia</taxon>
        <taxon>Cytophagales</taxon>
        <taxon>Cytophagaceae</taxon>
        <taxon>Spirosoma</taxon>
    </lineage>
</organism>
<dbReference type="OrthoDB" id="1274791at2"/>
<dbReference type="RefSeq" id="WP_097124649.1">
    <property type="nucleotide sequence ID" value="NZ_OCNH01000001.1"/>
</dbReference>
<dbReference type="Proteomes" id="UP000219452">
    <property type="component" value="Unassembled WGS sequence"/>
</dbReference>
<dbReference type="AlphaFoldDB" id="A0A286F8S8"/>
<evidence type="ECO:0000313" key="1">
    <source>
        <dbReference type="EMBL" id="SOD79506.1"/>
    </source>
</evidence>
<accession>A0A286F8S8</accession>
<name>A0A286F8S8_9BACT</name>
<gene>
    <name evidence="1" type="ORF">SAMN06269250_0982</name>
</gene>
<proteinExistence type="predicted"/>
<dbReference type="EMBL" id="OCNH01000001">
    <property type="protein sequence ID" value="SOD79506.1"/>
    <property type="molecule type" value="Genomic_DNA"/>
</dbReference>
<dbReference type="SUPFAM" id="SSF110296">
    <property type="entry name" value="Oligoxyloglucan reducing end-specific cellobiohydrolase"/>
    <property type="match status" value="1"/>
</dbReference>
<dbReference type="InterPro" id="IPR015943">
    <property type="entry name" value="WD40/YVTN_repeat-like_dom_sf"/>
</dbReference>
<protein>
    <recommendedName>
        <fullName evidence="3">BNR repeat-like domain-containing protein</fullName>
    </recommendedName>
</protein>
<dbReference type="Gene3D" id="2.130.10.10">
    <property type="entry name" value="YVTN repeat-like/Quinoprotein amine dehydrogenase"/>
    <property type="match status" value="1"/>
</dbReference>
<sequence length="441" mass="50753">MDISSKYFSKLHQPGFHSLKHGYAFLLDIYRVGKLMEAISFVLWEVMYQLRFYQINRRYVKFTETVGSLVATETDLLGGLMPIQLGLNNQKIDCQLVGVDWKYCFWGTDSVLWGCRFSSLTILYRSDDHSQSASAVYDFQQPIKSIYINRCNVLFVCTNGTLYKSHDQGFSFVQVLQLSTSISYFLFNNGMSELPDQTLVIGEYGSLWRDKTWKNLAFLYISTDGGDTWKTSDFLIQQGVNKHIHLLKYSRLLKALLLTDGDNKKQLWLNKSLIRLDRKSSRITDGWCLINKYHHQMGGYTSMAETEKEVLLGSDYLAGTNFIVSTTDGKLYDKRVLPDPYRRSPVMNMVTRKSSSGNEVWACSYSCLSAEARSLLMYSKDGGNSWTRVIEFDGTRNKVRLISTSHEPTADLYISVTEFGNREEQHRHQIYRISEKLQGSH</sequence>